<dbReference type="Proteomes" id="UP000679725">
    <property type="component" value="Unassembled WGS sequence"/>
</dbReference>
<sequence length="72" mass="7952">MHNVLEGIAAGSNVLSPTSSVGMISMTWFSEFATINGYNFFGMILLPYLGEMYPFILNKSCNDSTDEKMLCT</sequence>
<keyword evidence="2" id="KW-1185">Reference proteome</keyword>
<proteinExistence type="predicted"/>
<accession>A0ABM8UML6</accession>
<protein>
    <recommendedName>
        <fullName evidence="3">Na+/H+ antiporter NhaC-like C-terminal domain-containing protein</fullName>
    </recommendedName>
</protein>
<evidence type="ECO:0000313" key="2">
    <source>
        <dbReference type="Proteomes" id="UP000679725"/>
    </source>
</evidence>
<organism evidence="1 2">
    <name type="scientific">Dyadobacter linearis</name>
    <dbReference type="NCBI Taxonomy" id="2823330"/>
    <lineage>
        <taxon>Bacteria</taxon>
        <taxon>Pseudomonadati</taxon>
        <taxon>Bacteroidota</taxon>
        <taxon>Cytophagia</taxon>
        <taxon>Cytophagales</taxon>
        <taxon>Spirosomataceae</taxon>
        <taxon>Dyadobacter</taxon>
    </lineage>
</organism>
<evidence type="ECO:0000313" key="1">
    <source>
        <dbReference type="EMBL" id="CAG5068702.1"/>
    </source>
</evidence>
<name>A0ABM8UML6_9BACT</name>
<comment type="caution">
    <text evidence="1">The sequence shown here is derived from an EMBL/GenBank/DDBJ whole genome shotgun (WGS) entry which is preliminary data.</text>
</comment>
<reference evidence="1 2" key="1">
    <citation type="submission" date="2021-04" db="EMBL/GenBank/DDBJ databases">
        <authorList>
            <person name="Rodrigo-Torres L."/>
            <person name="Arahal R. D."/>
            <person name="Lucena T."/>
        </authorList>
    </citation>
    <scope>NUCLEOTIDE SEQUENCE [LARGE SCALE GENOMIC DNA]</scope>
    <source>
        <strain evidence="1 2">CECT 9623</strain>
    </source>
</reference>
<evidence type="ECO:0008006" key="3">
    <source>
        <dbReference type="Google" id="ProtNLM"/>
    </source>
</evidence>
<gene>
    <name evidence="1" type="ORF">DYBT9623_01434</name>
</gene>
<dbReference type="EMBL" id="CAJRAU010000002">
    <property type="protein sequence ID" value="CAG5068702.1"/>
    <property type="molecule type" value="Genomic_DNA"/>
</dbReference>